<evidence type="ECO:0000313" key="5">
    <source>
        <dbReference type="EMBL" id="MDT8760621.1"/>
    </source>
</evidence>
<dbReference type="Gene3D" id="3.90.660.10">
    <property type="match status" value="1"/>
</dbReference>
<dbReference type="PANTHER" id="PTHR43563:SF1">
    <property type="entry name" value="AMINE OXIDASE [FLAVIN-CONTAINING] B"/>
    <property type="match status" value="1"/>
</dbReference>
<dbReference type="InterPro" id="IPR002937">
    <property type="entry name" value="Amino_oxidase"/>
</dbReference>
<dbReference type="SUPFAM" id="SSF51905">
    <property type="entry name" value="FAD/NAD(P)-binding domain"/>
    <property type="match status" value="1"/>
</dbReference>
<evidence type="ECO:0000259" key="4">
    <source>
        <dbReference type="Pfam" id="PF01593"/>
    </source>
</evidence>
<sequence>MRGSSTVWRALAAARARNAIAAGEAAPVPAPPGATRRALIKGIAAAGLAPMLPRPAYAFAGGRVAIIGGGIAGLSALHHLREAGVDAQLYEGRTRTGGRMYTHRPTSGPWFEVGGQLVNTDHDDMQKLCARFGVTLVDRKAEPHRTLILGDGRLLGEAELAEALRPIAAQIDRDSARLDKDFDRVAAEIDHMSIAGYLDKHAGLIEKSWIRELLEATSRTEYGVEPAHASAVELVFNLPTVDGARIEVLGESDERYVMQGGSSSLIEAMTAHYADRITTGKRLARIESAHGGMRMGFLDGSSAEAETVIVAVPAPLLRQIEWRLPLPAIWREFIAEVALGHNEKVQAAMGGTPWKAPMGVGGELWQTSAEAGWALGWDGSVHRADGVAPVWTWFLGGEEVTRAADEAPSLSSARYAGTAAPAIPGLAASATGPFGRTNWHAQALTLGAYVNYRPGQITRFARLLCVDSDDPAERRVPSAGRVFFAGEHLSEAYPGYMNGGAETGRVAAQAISGTRKALKAA</sequence>
<protein>
    <submittedName>
        <fullName evidence="5">NAD(P)/FAD-dependent oxidoreductase</fullName>
    </submittedName>
</protein>
<comment type="cofactor">
    <cofactor evidence="1">
        <name>FAD</name>
        <dbReference type="ChEBI" id="CHEBI:57692"/>
    </cofactor>
</comment>
<dbReference type="InterPro" id="IPR036188">
    <property type="entry name" value="FAD/NAD-bd_sf"/>
</dbReference>
<comment type="caution">
    <text evidence="5">The sequence shown here is derived from an EMBL/GenBank/DDBJ whole genome shotgun (WGS) entry which is preliminary data.</text>
</comment>
<dbReference type="InterPro" id="IPR001613">
    <property type="entry name" value="Flavin_amine_oxidase"/>
</dbReference>
<proteinExistence type="inferred from homology"/>
<dbReference type="PRINTS" id="PR00757">
    <property type="entry name" value="AMINEOXDASEF"/>
</dbReference>
<keyword evidence="3" id="KW-0560">Oxidoreductase</keyword>
<dbReference type="PROSITE" id="PS51318">
    <property type="entry name" value="TAT"/>
    <property type="match status" value="1"/>
</dbReference>
<dbReference type="Gene3D" id="1.10.405.10">
    <property type="entry name" value="Guanine Nucleotide Dissociation Inhibitor, domain 1"/>
    <property type="match status" value="1"/>
</dbReference>
<comment type="similarity">
    <text evidence="2">Belongs to the flavin monoamine oxidase family.</text>
</comment>
<gene>
    <name evidence="5" type="ORF">MZO42_18115</name>
</gene>
<dbReference type="Pfam" id="PF01593">
    <property type="entry name" value="Amino_oxidase"/>
    <property type="match status" value="2"/>
</dbReference>
<evidence type="ECO:0000256" key="2">
    <source>
        <dbReference type="ARBA" id="ARBA00005995"/>
    </source>
</evidence>
<feature type="domain" description="Amine oxidase" evidence="4">
    <location>
        <begin position="246"/>
        <end position="511"/>
    </location>
</feature>
<name>A0ABU3NAW6_9SPHN</name>
<evidence type="ECO:0000256" key="3">
    <source>
        <dbReference type="ARBA" id="ARBA00023002"/>
    </source>
</evidence>
<dbReference type="EMBL" id="JALMLT010000005">
    <property type="protein sequence ID" value="MDT8760621.1"/>
    <property type="molecule type" value="Genomic_DNA"/>
</dbReference>
<dbReference type="InterPro" id="IPR006311">
    <property type="entry name" value="TAT_signal"/>
</dbReference>
<dbReference type="Gene3D" id="3.50.50.60">
    <property type="entry name" value="FAD/NAD(P)-binding domain"/>
    <property type="match status" value="1"/>
</dbReference>
<evidence type="ECO:0000256" key="1">
    <source>
        <dbReference type="ARBA" id="ARBA00001974"/>
    </source>
</evidence>
<dbReference type="InterPro" id="IPR050703">
    <property type="entry name" value="Flavin_MAO"/>
</dbReference>
<organism evidence="5">
    <name type="scientific">Sphingomonas psychrotolerans</name>
    <dbReference type="NCBI Taxonomy" id="1327635"/>
    <lineage>
        <taxon>Bacteria</taxon>
        <taxon>Pseudomonadati</taxon>
        <taxon>Pseudomonadota</taxon>
        <taxon>Alphaproteobacteria</taxon>
        <taxon>Sphingomonadales</taxon>
        <taxon>Sphingomonadaceae</taxon>
        <taxon>Sphingomonas</taxon>
    </lineage>
</organism>
<dbReference type="PANTHER" id="PTHR43563">
    <property type="entry name" value="AMINE OXIDASE"/>
    <property type="match status" value="1"/>
</dbReference>
<reference evidence="5" key="1">
    <citation type="submission" date="2022-04" db="EMBL/GenBank/DDBJ databases">
        <title>Tomato heritable bacteria conferring resistance against bacterial wilt.</title>
        <authorList>
            <person name="Yin J."/>
        </authorList>
    </citation>
    <scope>NUCLEOTIDE SEQUENCE</scope>
    <source>
        <strain evidence="5">Cra20</strain>
    </source>
</reference>
<accession>A0ABU3NAW6</accession>
<feature type="domain" description="Amine oxidase" evidence="4">
    <location>
        <begin position="71"/>
        <end position="217"/>
    </location>
</feature>